<evidence type="ECO:0000313" key="3">
    <source>
        <dbReference type="Proteomes" id="UP000199496"/>
    </source>
</evidence>
<name>A0A1H9GN37_9GAMM</name>
<dbReference type="STRING" id="867345.SAMN05421693_1426"/>
<gene>
    <name evidence="2" type="ORF">SAMN05421693_1426</name>
</gene>
<keyword evidence="3" id="KW-1185">Reference proteome</keyword>
<evidence type="ECO:0000313" key="2">
    <source>
        <dbReference type="EMBL" id="SEQ51506.1"/>
    </source>
</evidence>
<sequence>GATAYTLTDAELNLDDLSEDELAIVTGATNAADYGVDQDEPTDAPTDEPTDAPTDEPTEDPGEEPGDYTLEEALAIVADEDQELPEVYSIDPEVSLEATASVAEAQATRDAVVAILAGAENTEALDIDVLFVWNIEDTAANILDATDELVVTGANALSITDDAVTVDQANSLSALENFDGEYALADTFAHLWAVAEESVVTDAQSYTLTDPAGSLGTLNPEQVAFVEGATNGADYGWGVKGETFTLTAGADVIEGTENDDTIIGKTSAVSSERTLNPADQIDGGEGNDTLKVAMDASFTGFSGDGYLKNVETVELTNEGSTLRTFSATKAEGVETYVLNAAKGAISLSNLAEAGITVNVNDQASGNATIGFTTDAVKGAEDALTLGVSNVGKVKATETGNNTYVTVAASGIEHLTVDAAGDNFVNLAGAASKTLAVKGDGKVDISAVATGVTSFDGSENTGGITANLTAVTGGVLANVKGGEGSDTLSVGIGGITGNASFTTGGSGNTLKLSGTGTIAPAAVSGFETIDVAAGVGGVILSGANVSDLSKVVVSESKGDVTLSGLPNADLTVELDGADNNSNKTVTYTNAGSVTFNTTAAAADVTAKTATAMDTRLIATNVNDVTINQGAYTNYNGIVTVGNADTVSFNSASGKNAATPAAEQTNFGGTISAAKATSLEVNAAGKLTGATFDMAKVTSANITADADSTVNLNTPELQFLNLATKGTFDFAAGPSHLSGLETLIVSAAKAVDLDTNLNTKMTGISSIELSGAGNDAKVTLGALGTTDNDKNITLTASGLKAGLETGTITTAASRTITVDAAGVTGGVKLGVASVNDAIADGTVTMTFGANNGTLDIAGATAKNVNIDASAVIASGLTGASFGNTTTVTAETATVKGANLGDNSVTFVANGTEHTLNYTGGIKNDAVVITSTAAETSKIKGTIALGDTGTDTLIVGGLTNTAGVATKVDLSELVMTGATTDKLITINAGAATALSEIRLSQYDDTVNLRAAQNASDKIFFNDAGKTGLNTINGFVGGSASADILNFNAFITPASASVLGDASNPGAAIANNTVYRIDANTAITNKDFGGANFGELFVGSGSGFLSTAGAAANAKAVLLVRGTDRTEVYYVTNNGDTTITADEVTLVGIVNTNTLLVHQNIDGVTS</sequence>
<reference evidence="2 3" key="1">
    <citation type="submission" date="2016-10" db="EMBL/GenBank/DDBJ databases">
        <authorList>
            <person name="de Groot N.N."/>
        </authorList>
    </citation>
    <scope>NUCLEOTIDE SEQUENCE [LARGE SCALE GENOMIC DNA]</scope>
    <source>
        <strain evidence="2 3">B7-7</strain>
    </source>
</reference>
<dbReference type="Proteomes" id="UP000199496">
    <property type="component" value="Unassembled WGS sequence"/>
</dbReference>
<dbReference type="SUPFAM" id="SSF51120">
    <property type="entry name" value="beta-Roll"/>
    <property type="match status" value="1"/>
</dbReference>
<accession>A0A1H9GN37</accession>
<dbReference type="PRINTS" id="PR00313">
    <property type="entry name" value="CABNDNGRPT"/>
</dbReference>
<feature type="non-terminal residue" evidence="2">
    <location>
        <position position="1"/>
    </location>
</feature>
<dbReference type="EMBL" id="FOFO01000042">
    <property type="protein sequence ID" value="SEQ51506.1"/>
    <property type="molecule type" value="Genomic_DNA"/>
</dbReference>
<proteinExistence type="predicted"/>
<protein>
    <submittedName>
        <fullName evidence="2">Uncharacterized protein</fullName>
    </submittedName>
</protein>
<dbReference type="OrthoDB" id="9813395at2"/>
<feature type="region of interest" description="Disordered" evidence="1">
    <location>
        <begin position="28"/>
        <end position="66"/>
    </location>
</feature>
<feature type="compositionally biased region" description="Acidic residues" evidence="1">
    <location>
        <begin position="36"/>
        <end position="66"/>
    </location>
</feature>
<evidence type="ECO:0000256" key="1">
    <source>
        <dbReference type="SAM" id="MobiDB-lite"/>
    </source>
</evidence>
<dbReference type="RefSeq" id="WP_162273546.1">
    <property type="nucleotide sequence ID" value="NZ_FOFO01000042.1"/>
</dbReference>
<dbReference type="InterPro" id="IPR011049">
    <property type="entry name" value="Serralysin-like_metalloprot_C"/>
</dbReference>
<organism evidence="2 3">
    <name type="scientific">Ectothiorhodospira magna</name>
    <dbReference type="NCBI Taxonomy" id="867345"/>
    <lineage>
        <taxon>Bacteria</taxon>
        <taxon>Pseudomonadati</taxon>
        <taxon>Pseudomonadota</taxon>
        <taxon>Gammaproteobacteria</taxon>
        <taxon>Chromatiales</taxon>
        <taxon>Ectothiorhodospiraceae</taxon>
        <taxon>Ectothiorhodospira</taxon>
    </lineage>
</organism>
<dbReference type="AlphaFoldDB" id="A0A1H9GN37"/>